<keyword evidence="1" id="KW-0472">Membrane</keyword>
<feature type="transmembrane region" description="Helical" evidence="1">
    <location>
        <begin position="299"/>
        <end position="315"/>
    </location>
</feature>
<dbReference type="GO" id="GO:0016020">
    <property type="term" value="C:membrane"/>
    <property type="evidence" value="ECO:0007669"/>
    <property type="project" value="InterPro"/>
</dbReference>
<dbReference type="AlphaFoldDB" id="A0A0F9NR40"/>
<feature type="domain" description="EamA" evidence="2">
    <location>
        <begin position="2"/>
        <end position="137"/>
    </location>
</feature>
<feature type="transmembrane region" description="Helical" evidence="1">
    <location>
        <begin position="161"/>
        <end position="182"/>
    </location>
</feature>
<sequence length="316" mass="34693">MAGELIAIIAVLTFVVSNVIFRKTEHDTSPVYINFFRTGIATLTFIIIALILNVFVKAFLVPLEIWTILIISFVFGQVIGDTAYFKAQKDLGTTIALSVSMTFPIFTFILSIVFLNQHFDVIIISSIILIGIGIIIIGKSKINSENKNILNEPSESKSIQMFKAIGFALIASLGWAIALVMIDYATNEIDQILQEEQSISAIIGNMIRFPFASLMLATMVWRESNVAKKGDRLPIQKRSSNSYFLLFVGAIIGTSLGAYVYTEAARIAGATIMSLIASTSPLFALPLTYFVNKEKITKFGFLGVILTIIGVIVILV</sequence>
<feature type="domain" description="EamA" evidence="2">
    <location>
        <begin position="163"/>
        <end position="315"/>
    </location>
</feature>
<feature type="transmembrane region" description="Helical" evidence="1">
    <location>
        <begin position="121"/>
        <end position="140"/>
    </location>
</feature>
<dbReference type="SUPFAM" id="SSF103481">
    <property type="entry name" value="Multidrug resistance efflux transporter EmrE"/>
    <property type="match status" value="2"/>
</dbReference>
<evidence type="ECO:0000313" key="3">
    <source>
        <dbReference type="EMBL" id="KKN14552.1"/>
    </source>
</evidence>
<evidence type="ECO:0000259" key="2">
    <source>
        <dbReference type="Pfam" id="PF00892"/>
    </source>
</evidence>
<protein>
    <recommendedName>
        <fullName evidence="2">EamA domain-containing protein</fullName>
    </recommendedName>
</protein>
<dbReference type="EMBL" id="LAZR01003805">
    <property type="protein sequence ID" value="KKN14552.1"/>
    <property type="molecule type" value="Genomic_DNA"/>
</dbReference>
<dbReference type="PANTHER" id="PTHR22911">
    <property type="entry name" value="ACYL-MALONYL CONDENSING ENZYME-RELATED"/>
    <property type="match status" value="1"/>
</dbReference>
<feature type="transmembrane region" description="Helical" evidence="1">
    <location>
        <begin position="6"/>
        <end position="21"/>
    </location>
</feature>
<feature type="transmembrane region" description="Helical" evidence="1">
    <location>
        <begin position="33"/>
        <end position="52"/>
    </location>
</feature>
<proteinExistence type="predicted"/>
<reference evidence="3" key="1">
    <citation type="journal article" date="2015" name="Nature">
        <title>Complex archaea that bridge the gap between prokaryotes and eukaryotes.</title>
        <authorList>
            <person name="Spang A."/>
            <person name="Saw J.H."/>
            <person name="Jorgensen S.L."/>
            <person name="Zaremba-Niedzwiedzka K."/>
            <person name="Martijn J."/>
            <person name="Lind A.E."/>
            <person name="van Eijk R."/>
            <person name="Schleper C."/>
            <person name="Guy L."/>
            <person name="Ettema T.J."/>
        </authorList>
    </citation>
    <scope>NUCLEOTIDE SEQUENCE</scope>
</reference>
<dbReference type="InterPro" id="IPR000620">
    <property type="entry name" value="EamA_dom"/>
</dbReference>
<organism evidence="3">
    <name type="scientific">marine sediment metagenome</name>
    <dbReference type="NCBI Taxonomy" id="412755"/>
    <lineage>
        <taxon>unclassified sequences</taxon>
        <taxon>metagenomes</taxon>
        <taxon>ecological metagenomes</taxon>
    </lineage>
</organism>
<feature type="transmembrane region" description="Helical" evidence="1">
    <location>
        <begin position="202"/>
        <end position="221"/>
    </location>
</feature>
<dbReference type="PANTHER" id="PTHR22911:SF137">
    <property type="entry name" value="SOLUTE CARRIER FAMILY 35 MEMBER G2-RELATED"/>
    <property type="match status" value="1"/>
</dbReference>
<gene>
    <name evidence="3" type="ORF">LCGC14_0994970</name>
</gene>
<feature type="transmembrane region" description="Helical" evidence="1">
    <location>
        <begin position="91"/>
        <end position="115"/>
    </location>
</feature>
<dbReference type="InterPro" id="IPR037185">
    <property type="entry name" value="EmrE-like"/>
</dbReference>
<feature type="transmembrane region" description="Helical" evidence="1">
    <location>
        <begin position="242"/>
        <end position="261"/>
    </location>
</feature>
<name>A0A0F9NR40_9ZZZZ</name>
<feature type="transmembrane region" description="Helical" evidence="1">
    <location>
        <begin position="58"/>
        <end position="79"/>
    </location>
</feature>
<accession>A0A0F9NR40</accession>
<evidence type="ECO:0000256" key="1">
    <source>
        <dbReference type="SAM" id="Phobius"/>
    </source>
</evidence>
<comment type="caution">
    <text evidence="3">The sequence shown here is derived from an EMBL/GenBank/DDBJ whole genome shotgun (WGS) entry which is preliminary data.</text>
</comment>
<keyword evidence="1" id="KW-0812">Transmembrane</keyword>
<feature type="transmembrane region" description="Helical" evidence="1">
    <location>
        <begin position="267"/>
        <end position="287"/>
    </location>
</feature>
<keyword evidence="1" id="KW-1133">Transmembrane helix</keyword>
<dbReference type="Pfam" id="PF00892">
    <property type="entry name" value="EamA"/>
    <property type="match status" value="2"/>
</dbReference>